<protein>
    <submittedName>
        <fullName evidence="3">Uncharacterized protein LOC113470003</fullName>
    </submittedName>
</protein>
<dbReference type="Proteomes" id="UP000079169">
    <property type="component" value="Unplaced"/>
</dbReference>
<keyword evidence="1" id="KW-1133">Transmembrane helix</keyword>
<dbReference type="AlphaFoldDB" id="A0A3Q0JB34"/>
<proteinExistence type="predicted"/>
<keyword evidence="2" id="KW-1185">Reference proteome</keyword>
<evidence type="ECO:0000256" key="1">
    <source>
        <dbReference type="SAM" id="Phobius"/>
    </source>
</evidence>
<organism evidence="2 3">
    <name type="scientific">Diaphorina citri</name>
    <name type="common">Asian citrus psyllid</name>
    <dbReference type="NCBI Taxonomy" id="121845"/>
    <lineage>
        <taxon>Eukaryota</taxon>
        <taxon>Metazoa</taxon>
        <taxon>Ecdysozoa</taxon>
        <taxon>Arthropoda</taxon>
        <taxon>Hexapoda</taxon>
        <taxon>Insecta</taxon>
        <taxon>Pterygota</taxon>
        <taxon>Neoptera</taxon>
        <taxon>Paraneoptera</taxon>
        <taxon>Hemiptera</taxon>
        <taxon>Sternorrhyncha</taxon>
        <taxon>Psylloidea</taxon>
        <taxon>Psyllidae</taxon>
        <taxon>Diaphorininae</taxon>
        <taxon>Diaphorina</taxon>
    </lineage>
</organism>
<dbReference type="PaxDb" id="121845-A0A3Q0JB34"/>
<sequence>MGLTINPCVECFCGISLPHAMKMINLVLIATLVCVLTPLVVYYHFDSITNDHHLFMAATTCALALNVMVFLCFLCRVPLVIHLILNMVWWPISIVYIMSAMYLCIFYLIVESPEKEPSPLATELLIATSIFNMVLMASGALVYWSSFLFMWNETTLD</sequence>
<feature type="transmembrane region" description="Helical" evidence="1">
    <location>
        <begin position="55"/>
        <end position="75"/>
    </location>
</feature>
<keyword evidence="1" id="KW-0472">Membrane</keyword>
<dbReference type="RefSeq" id="XP_026683925.1">
    <property type="nucleotide sequence ID" value="XM_026828124.1"/>
</dbReference>
<evidence type="ECO:0000313" key="3">
    <source>
        <dbReference type="RefSeq" id="XP_026683925.1"/>
    </source>
</evidence>
<feature type="transmembrane region" description="Helical" evidence="1">
    <location>
        <begin position="130"/>
        <end position="151"/>
    </location>
</feature>
<accession>A0A3Q0JB34</accession>
<dbReference type="GeneID" id="113470003"/>
<feature type="transmembrane region" description="Helical" evidence="1">
    <location>
        <begin position="24"/>
        <end position="43"/>
    </location>
</feature>
<keyword evidence="1" id="KW-0812">Transmembrane</keyword>
<name>A0A3Q0JB34_DIACI</name>
<dbReference type="KEGG" id="dci:113470003"/>
<reference evidence="3" key="1">
    <citation type="submission" date="2025-08" db="UniProtKB">
        <authorList>
            <consortium name="RefSeq"/>
        </authorList>
    </citation>
    <scope>IDENTIFICATION</scope>
</reference>
<gene>
    <name evidence="3" type="primary">LOC113470003</name>
</gene>
<evidence type="ECO:0000313" key="2">
    <source>
        <dbReference type="Proteomes" id="UP000079169"/>
    </source>
</evidence>
<feature type="transmembrane region" description="Helical" evidence="1">
    <location>
        <begin position="87"/>
        <end position="110"/>
    </location>
</feature>